<protein>
    <submittedName>
        <fullName evidence="1">Uncharacterized protein</fullName>
    </submittedName>
</protein>
<evidence type="ECO:0000313" key="1">
    <source>
        <dbReference type="EMBL" id="GJM55100.1"/>
    </source>
</evidence>
<evidence type="ECO:0000313" key="2">
    <source>
        <dbReference type="Proteomes" id="UP001055025"/>
    </source>
</evidence>
<name>A0AAV5B0F2_9ACTN</name>
<organism evidence="1 2">
    <name type="scientific">Granulimonas faecalis</name>
    <dbReference type="NCBI Taxonomy" id="2894155"/>
    <lineage>
        <taxon>Bacteria</taxon>
        <taxon>Bacillati</taxon>
        <taxon>Actinomycetota</taxon>
        <taxon>Coriobacteriia</taxon>
        <taxon>Coriobacteriales</taxon>
        <taxon>Kribbibacteriaceae</taxon>
        <taxon>Granulimonas</taxon>
    </lineage>
</organism>
<dbReference type="InterPro" id="IPR041881">
    <property type="entry name" value="PqqD_sf"/>
</dbReference>
<gene>
    <name evidence="1" type="ORF">ATOP_07550</name>
</gene>
<dbReference type="Gene3D" id="1.10.10.1150">
    <property type="entry name" value="Coenzyme PQQ synthesis protein D (PqqD)"/>
    <property type="match status" value="1"/>
</dbReference>
<dbReference type="AlphaFoldDB" id="A0AAV5B0F2"/>
<proteinExistence type="predicted"/>
<keyword evidence="2" id="KW-1185">Reference proteome</keyword>
<dbReference type="EMBL" id="BQKC01000001">
    <property type="protein sequence ID" value="GJM55100.1"/>
    <property type="molecule type" value="Genomic_DNA"/>
</dbReference>
<accession>A0AAV5B0F2</accession>
<dbReference type="Proteomes" id="UP001055025">
    <property type="component" value="Unassembled WGS sequence"/>
</dbReference>
<reference evidence="1" key="1">
    <citation type="journal article" date="2022" name="Int. J. Syst. Evol. Microbiol.">
        <title>Granulimonas faecalis gen. nov., sp. nov., and Leptogranulimonas caecicola gen. nov., sp. nov., novel lactate-producing Atopobiaceae bacteria isolated from mouse intestines, and an emended description of the family Atopobiaceae.</title>
        <authorList>
            <person name="Morinaga K."/>
            <person name="Kusada H."/>
            <person name="Sakamoto S."/>
            <person name="Murakami T."/>
            <person name="Toyoda A."/>
            <person name="Mori H."/>
            <person name="Meng X.Y."/>
            <person name="Takashino M."/>
            <person name="Murotomi K."/>
            <person name="Tamaki H."/>
        </authorList>
    </citation>
    <scope>NUCLEOTIDE SEQUENCE</scope>
    <source>
        <strain evidence="1">OPF53</strain>
    </source>
</reference>
<comment type="caution">
    <text evidence="1">The sequence shown here is derived from an EMBL/GenBank/DDBJ whole genome shotgun (WGS) entry which is preliminary data.</text>
</comment>
<dbReference type="RefSeq" id="WP_204406454.1">
    <property type="nucleotide sequence ID" value="NZ_BQKC01000001.1"/>
</dbReference>
<sequence>MSITPNDVVVCSEIVYDREEKSGFHSLLFAVTGNEPVIVNESAYRVLMECPRASKVSAIQSNVKAGYGNQDSRSIEQDVLDCLDQMTAMGVVRKVLPDGPDFVHLTADDIRELLSFDWERFDKDAPKDNLRIRSCNFPVCTLSSPLVARSILFREDFDFFLLRSDIASKVEGYVVTRATDEILSGSVEVLCCNLPTGAVGKAIETVFCFYDRFAKVRRLVALCSSEELDGLSRVGMPSSDLKICGVLEVPNNCGDGGSLFLVVASRLEKAS</sequence>